<evidence type="ECO:0000256" key="5">
    <source>
        <dbReference type="ARBA" id="ARBA00023034"/>
    </source>
</evidence>
<evidence type="ECO:0000313" key="10">
    <source>
        <dbReference type="Proteomes" id="UP001497457"/>
    </source>
</evidence>
<feature type="transmembrane region" description="Helical" evidence="7">
    <location>
        <begin position="107"/>
        <end position="128"/>
    </location>
</feature>
<dbReference type="GO" id="GO:0016757">
    <property type="term" value="F:glycosyltransferase activity"/>
    <property type="evidence" value="ECO:0007669"/>
    <property type="project" value="UniProtKB-KW"/>
</dbReference>
<keyword evidence="7" id="KW-0472">Membrane</keyword>
<protein>
    <recommendedName>
        <fullName evidence="8">Exostosin GT47 domain-containing protein</fullName>
    </recommendedName>
</protein>
<feature type="domain" description="Exostosin GT47" evidence="8">
    <location>
        <begin position="157"/>
        <end position="473"/>
    </location>
</feature>
<evidence type="ECO:0000256" key="3">
    <source>
        <dbReference type="ARBA" id="ARBA00022676"/>
    </source>
</evidence>
<dbReference type="PANTHER" id="PTHR11062">
    <property type="entry name" value="EXOSTOSIN HEPARAN SULFATE GLYCOSYLTRANSFERASE -RELATED"/>
    <property type="match status" value="1"/>
</dbReference>
<evidence type="ECO:0000256" key="4">
    <source>
        <dbReference type="ARBA" id="ARBA00022968"/>
    </source>
</evidence>
<keyword evidence="7" id="KW-1133">Transmembrane helix</keyword>
<comment type="subcellular location">
    <subcellularLocation>
        <location evidence="1">Golgi apparatus membrane</location>
        <topology evidence="1">Single-pass type II membrane protein</topology>
    </subcellularLocation>
</comment>
<keyword evidence="4" id="KW-0735">Signal-anchor</keyword>
<dbReference type="EMBL" id="OZ075130">
    <property type="protein sequence ID" value="CAL4972420.1"/>
    <property type="molecule type" value="Genomic_DNA"/>
</dbReference>
<keyword evidence="7" id="KW-0812">Transmembrane</keyword>
<dbReference type="InterPro" id="IPR040911">
    <property type="entry name" value="Exostosin_GT47"/>
</dbReference>
<accession>A0ABC9A6Z7</accession>
<gene>
    <name evidence="9" type="ORF">URODEC1_LOCUS51260</name>
</gene>
<keyword evidence="10" id="KW-1185">Reference proteome</keyword>
<dbReference type="GO" id="GO:0000139">
    <property type="term" value="C:Golgi membrane"/>
    <property type="evidence" value="ECO:0007669"/>
    <property type="project" value="UniProtKB-SubCell"/>
</dbReference>
<comment type="similarity">
    <text evidence="2">Belongs to the glycosyltransferase 47 family.</text>
</comment>
<dbReference type="Proteomes" id="UP001497457">
    <property type="component" value="Chromosome 20rd"/>
</dbReference>
<keyword evidence="3" id="KW-0328">Glycosyltransferase</keyword>
<sequence>MDDKMECFTTTVTLQKRKRAHTRRRHDYTSARAEPSPSHADTVRSTQNRSSSFNRIPIPASSATAVPPHHQAAFSSQPTTAHRPADGRAQCEAGGGGGGMGAPSSRAVALGAAFLLLLVALPSAFLYLTSSAAPAASRAALLNLKPFSARCPPGEAPPLRVFMYDLPPRFHVAMMAGVSASNATAGSFPAWPPSAGGIRRQHSVEYWMMASLQDWGGGGGPGSERREAVRVRDPDAAEAFFVPFFSSLSFNVHGRNMTDPETEADRLLQVELMDILWKSKYWQRSAGRDHVIPMHHPNAFRFLRNMVNASILIVSDFGRYTKELASLRKDVVAPYVHVVSSFLDDDPPDPFGARHTLLFFRGRTVRKDEGKIRAKLAKILKGKDGVRFENSLATGDGIKISTEGMRSSKFCLHPAGDTPSSCRLFDAIVSHCVPVIVSSRIELPFEDEIDYSELSLFFSVEEALRPDYLLNQLRQISKKKWVEMWLKLKNVSHYYEFQYPPRKGDAVNMIWRQVRHKIPAVNLAIHRNRRLKIPDWWG</sequence>
<evidence type="ECO:0000259" key="8">
    <source>
        <dbReference type="Pfam" id="PF03016"/>
    </source>
</evidence>
<evidence type="ECO:0000256" key="7">
    <source>
        <dbReference type="SAM" id="Phobius"/>
    </source>
</evidence>
<feature type="compositionally biased region" description="Basic residues" evidence="6">
    <location>
        <begin position="15"/>
        <end position="26"/>
    </location>
</feature>
<feature type="compositionally biased region" description="Polar residues" evidence="6">
    <location>
        <begin position="43"/>
        <end position="54"/>
    </location>
</feature>
<reference evidence="9" key="1">
    <citation type="submission" date="2024-10" db="EMBL/GenBank/DDBJ databases">
        <authorList>
            <person name="Ryan C."/>
        </authorList>
    </citation>
    <scope>NUCLEOTIDE SEQUENCE [LARGE SCALE GENOMIC DNA]</scope>
</reference>
<keyword evidence="5" id="KW-0333">Golgi apparatus</keyword>
<dbReference type="AlphaFoldDB" id="A0ABC9A6Z7"/>
<evidence type="ECO:0000256" key="6">
    <source>
        <dbReference type="SAM" id="MobiDB-lite"/>
    </source>
</evidence>
<keyword evidence="3" id="KW-0808">Transferase</keyword>
<dbReference type="InterPro" id="IPR004263">
    <property type="entry name" value="Exostosin"/>
</dbReference>
<name>A0ABC9A6Z7_9POAL</name>
<evidence type="ECO:0000256" key="2">
    <source>
        <dbReference type="ARBA" id="ARBA00010271"/>
    </source>
</evidence>
<dbReference type="PANTHER" id="PTHR11062:SF48">
    <property type="entry name" value="OJ1485_B09.5 PROTEIN"/>
    <property type="match status" value="1"/>
</dbReference>
<evidence type="ECO:0000313" key="9">
    <source>
        <dbReference type="EMBL" id="CAL4972420.1"/>
    </source>
</evidence>
<evidence type="ECO:0000256" key="1">
    <source>
        <dbReference type="ARBA" id="ARBA00004323"/>
    </source>
</evidence>
<organism evidence="9 10">
    <name type="scientific">Urochloa decumbens</name>
    <dbReference type="NCBI Taxonomy" id="240449"/>
    <lineage>
        <taxon>Eukaryota</taxon>
        <taxon>Viridiplantae</taxon>
        <taxon>Streptophyta</taxon>
        <taxon>Embryophyta</taxon>
        <taxon>Tracheophyta</taxon>
        <taxon>Spermatophyta</taxon>
        <taxon>Magnoliopsida</taxon>
        <taxon>Liliopsida</taxon>
        <taxon>Poales</taxon>
        <taxon>Poaceae</taxon>
        <taxon>PACMAD clade</taxon>
        <taxon>Panicoideae</taxon>
        <taxon>Panicodae</taxon>
        <taxon>Paniceae</taxon>
        <taxon>Melinidinae</taxon>
        <taxon>Urochloa</taxon>
    </lineage>
</organism>
<dbReference type="Pfam" id="PF03016">
    <property type="entry name" value="Exostosin_GT47"/>
    <property type="match status" value="1"/>
</dbReference>
<feature type="region of interest" description="Disordered" evidence="6">
    <location>
        <begin position="14"/>
        <end position="102"/>
    </location>
</feature>
<proteinExistence type="inferred from homology"/>